<keyword evidence="3" id="KW-1185">Reference proteome</keyword>
<dbReference type="OrthoDB" id="8895166at2"/>
<dbReference type="KEGG" id="rfr:Rfer_4031"/>
<dbReference type="STRING" id="338969.Rfer_4031"/>
<organism evidence="2 3">
    <name type="scientific">Albidiferax ferrireducens (strain ATCC BAA-621 / DSM 15236 / T118)</name>
    <name type="common">Rhodoferax ferrireducens</name>
    <dbReference type="NCBI Taxonomy" id="338969"/>
    <lineage>
        <taxon>Bacteria</taxon>
        <taxon>Pseudomonadati</taxon>
        <taxon>Pseudomonadota</taxon>
        <taxon>Betaproteobacteria</taxon>
        <taxon>Burkholderiales</taxon>
        <taxon>Comamonadaceae</taxon>
        <taxon>Rhodoferax</taxon>
    </lineage>
</organism>
<keyword evidence="1" id="KW-0732">Signal</keyword>
<dbReference type="EMBL" id="CP000267">
    <property type="protein sequence ID" value="ABD71729.1"/>
    <property type="molecule type" value="Genomic_DNA"/>
</dbReference>
<proteinExistence type="predicted"/>
<dbReference type="HOGENOM" id="CLU_119404_1_0_4"/>
<dbReference type="Gene3D" id="3.15.10.40">
    <property type="entry name" value="Uncharacterised protein PF07273, DUF1439"/>
    <property type="match status" value="1"/>
</dbReference>
<reference evidence="3" key="1">
    <citation type="submission" date="2006-02" db="EMBL/GenBank/DDBJ databases">
        <title>Complete sequence of chromosome of Rhodoferax ferrireducens DSM 15236.</title>
        <authorList>
            <person name="Copeland A."/>
            <person name="Lucas S."/>
            <person name="Lapidus A."/>
            <person name="Barry K."/>
            <person name="Detter J.C."/>
            <person name="Glavina del Rio T."/>
            <person name="Hammon N."/>
            <person name="Israni S."/>
            <person name="Pitluck S."/>
            <person name="Brettin T."/>
            <person name="Bruce D."/>
            <person name="Han C."/>
            <person name="Tapia R."/>
            <person name="Gilna P."/>
            <person name="Kiss H."/>
            <person name="Schmutz J."/>
            <person name="Larimer F."/>
            <person name="Land M."/>
            <person name="Kyrpides N."/>
            <person name="Ivanova N."/>
            <person name="Richardson P."/>
        </authorList>
    </citation>
    <scope>NUCLEOTIDE SEQUENCE [LARGE SCALE GENOMIC DNA]</scope>
    <source>
        <strain evidence="3">ATCC BAA-621 / DSM 15236 / T118</strain>
    </source>
</reference>
<evidence type="ECO:0000313" key="2">
    <source>
        <dbReference type="EMBL" id="ABD71729.1"/>
    </source>
</evidence>
<dbReference type="eggNOG" id="ENOG50324B7">
    <property type="taxonomic scope" value="Bacteria"/>
</dbReference>
<accession>Q21R74</accession>
<name>Q21R74_ALBFT</name>
<evidence type="ECO:0000256" key="1">
    <source>
        <dbReference type="SAM" id="SignalP"/>
    </source>
</evidence>
<evidence type="ECO:0000313" key="3">
    <source>
        <dbReference type="Proteomes" id="UP000008332"/>
    </source>
</evidence>
<protein>
    <recommendedName>
        <fullName evidence="4">DUF1439 domain-containing protein</fullName>
    </recommendedName>
</protein>
<dbReference type="AlphaFoldDB" id="Q21R74"/>
<evidence type="ECO:0008006" key="4">
    <source>
        <dbReference type="Google" id="ProtNLM"/>
    </source>
</evidence>
<feature type="chain" id="PRO_5004200380" description="DUF1439 domain-containing protein" evidence="1">
    <location>
        <begin position="22"/>
        <end position="188"/>
    </location>
</feature>
<gene>
    <name evidence="2" type="ordered locus">Rfer_4031</name>
</gene>
<sequence>MQRRFFLTAVPCLALSDAAWAALPDDQAPPHYTVSAAQLQQAVALRFPLRYPVAGLLNLDLQAPRLRLLPEQNRVNAEMALEAAGPALGRRHTGTFDVDFALRYEASDRTLRACQLRFKHLHVVGLQPAASELLNSYGSTLAAQSLREVVLHRLRPQDLALADVMGMQPGSITVTDKGLVIDFVTKPL</sequence>
<dbReference type="RefSeq" id="WP_011466291.1">
    <property type="nucleotide sequence ID" value="NC_007908.1"/>
</dbReference>
<feature type="signal peptide" evidence="1">
    <location>
        <begin position="1"/>
        <end position="21"/>
    </location>
</feature>
<dbReference type="Proteomes" id="UP000008332">
    <property type="component" value="Chromosome"/>
</dbReference>